<feature type="transmembrane region" description="Helical" evidence="6">
    <location>
        <begin position="132"/>
        <end position="155"/>
    </location>
</feature>
<gene>
    <name evidence="7" type="ORF">OESDEN_03743</name>
</gene>
<evidence type="ECO:0000256" key="2">
    <source>
        <dbReference type="ARBA" id="ARBA00022729"/>
    </source>
</evidence>
<dbReference type="GO" id="GO:0005886">
    <property type="term" value="C:plasma membrane"/>
    <property type="evidence" value="ECO:0007669"/>
    <property type="project" value="TreeGrafter"/>
</dbReference>
<evidence type="ECO:0000256" key="1">
    <source>
        <dbReference type="ARBA" id="ARBA00022692"/>
    </source>
</evidence>
<protein>
    <recommendedName>
        <fullName evidence="9">Lysosome-associated membrane glycoprotein</fullName>
    </recommendedName>
</protein>
<keyword evidence="3 6" id="KW-1133">Transmembrane helix</keyword>
<organism evidence="7 8">
    <name type="scientific">Oesophagostomum dentatum</name>
    <name type="common">Nodular worm</name>
    <dbReference type="NCBI Taxonomy" id="61180"/>
    <lineage>
        <taxon>Eukaryota</taxon>
        <taxon>Metazoa</taxon>
        <taxon>Ecdysozoa</taxon>
        <taxon>Nematoda</taxon>
        <taxon>Chromadorea</taxon>
        <taxon>Rhabditida</taxon>
        <taxon>Rhabditina</taxon>
        <taxon>Rhabditomorpha</taxon>
        <taxon>Strongyloidea</taxon>
        <taxon>Strongylidae</taxon>
        <taxon>Oesophagostomum</taxon>
    </lineage>
</organism>
<evidence type="ECO:0000256" key="5">
    <source>
        <dbReference type="ARBA" id="ARBA00023180"/>
    </source>
</evidence>
<dbReference type="InterPro" id="IPR002000">
    <property type="entry name" value="Lysosome-assoc_membr_glycop"/>
</dbReference>
<accession>A0A0B1TGC3</accession>
<evidence type="ECO:0000313" key="8">
    <source>
        <dbReference type="Proteomes" id="UP000053660"/>
    </source>
</evidence>
<name>A0A0B1TGC3_OESDE</name>
<proteinExistence type="predicted"/>
<sequence length="202" mass="22477">QYPGWNVRFAFTNDARLKANNQFILYQVNVTADYPSTKSLFTNAPDTVYNYVQQVDLKNPPDVADAVFAHLNKSLSCTSEQKFWINKDPKQGPLASFKLSYLQVEAFKVTAPTTSKFDPKETCPRDQHATDIVPVVVGSCLAGLIVITLITYLIYRCQLPQEVLDLTNSNSGSTEDLPLVPAKEASQLSPLYSSSELHMDLP</sequence>
<evidence type="ECO:0000256" key="3">
    <source>
        <dbReference type="ARBA" id="ARBA00022989"/>
    </source>
</evidence>
<dbReference type="PANTHER" id="PTHR11506:SF42">
    <property type="entry name" value="LYSOSOME-ASSOCIATED MEMBRANE GLYCOPROTEIN 5"/>
    <property type="match status" value="1"/>
</dbReference>
<keyword evidence="4 6" id="KW-0472">Membrane</keyword>
<dbReference type="GO" id="GO:0031902">
    <property type="term" value="C:late endosome membrane"/>
    <property type="evidence" value="ECO:0007669"/>
    <property type="project" value="TreeGrafter"/>
</dbReference>
<evidence type="ECO:0000256" key="4">
    <source>
        <dbReference type="ARBA" id="ARBA00023136"/>
    </source>
</evidence>
<keyword evidence="5" id="KW-0325">Glycoprotein</keyword>
<evidence type="ECO:0008006" key="9">
    <source>
        <dbReference type="Google" id="ProtNLM"/>
    </source>
</evidence>
<dbReference type="EMBL" id="KN549703">
    <property type="protein sequence ID" value="KHJ96304.1"/>
    <property type="molecule type" value="Genomic_DNA"/>
</dbReference>
<keyword evidence="1 6" id="KW-0812">Transmembrane</keyword>
<dbReference type="PANTHER" id="PTHR11506">
    <property type="entry name" value="LYSOSOME-ASSOCIATED MEMBRANE GLYCOPROTEIN"/>
    <property type="match status" value="1"/>
</dbReference>
<dbReference type="Gene3D" id="2.40.160.110">
    <property type="match status" value="1"/>
</dbReference>
<dbReference type="Proteomes" id="UP000053660">
    <property type="component" value="Unassembled WGS sequence"/>
</dbReference>
<dbReference type="GO" id="GO:0072594">
    <property type="term" value="P:establishment of protein localization to organelle"/>
    <property type="evidence" value="ECO:0007669"/>
    <property type="project" value="TreeGrafter"/>
</dbReference>
<evidence type="ECO:0000256" key="6">
    <source>
        <dbReference type="SAM" id="Phobius"/>
    </source>
</evidence>
<evidence type="ECO:0000313" key="7">
    <source>
        <dbReference type="EMBL" id="KHJ96304.1"/>
    </source>
</evidence>
<dbReference type="OrthoDB" id="6232933at2759"/>
<keyword evidence="2" id="KW-0732">Signal</keyword>
<feature type="non-terminal residue" evidence="7">
    <location>
        <position position="1"/>
    </location>
</feature>
<dbReference type="GO" id="GO:0005765">
    <property type="term" value="C:lysosomal membrane"/>
    <property type="evidence" value="ECO:0007669"/>
    <property type="project" value="TreeGrafter"/>
</dbReference>
<dbReference type="AlphaFoldDB" id="A0A0B1TGC3"/>
<keyword evidence="8" id="KW-1185">Reference proteome</keyword>
<reference evidence="7 8" key="1">
    <citation type="submission" date="2014-03" db="EMBL/GenBank/DDBJ databases">
        <title>Draft genome of the hookworm Oesophagostomum dentatum.</title>
        <authorList>
            <person name="Mitreva M."/>
        </authorList>
    </citation>
    <scope>NUCLEOTIDE SEQUENCE [LARGE SCALE GENOMIC DNA]</scope>
    <source>
        <strain evidence="7 8">OD-Hann</strain>
    </source>
</reference>